<reference evidence="4" key="1">
    <citation type="submission" date="2019-11" db="EMBL/GenBank/DDBJ databases">
        <authorList>
            <person name="Liu Y."/>
            <person name="Hou J."/>
            <person name="Li T.-Q."/>
            <person name="Guan C.-H."/>
            <person name="Wu X."/>
            <person name="Wu H.-Z."/>
            <person name="Ling F."/>
            <person name="Zhang R."/>
            <person name="Shi X.-G."/>
            <person name="Ren J.-P."/>
            <person name="Chen E.-F."/>
            <person name="Sun J.-M."/>
        </authorList>
    </citation>
    <scope>NUCLEOTIDE SEQUENCE</scope>
    <source>
        <strain evidence="4">Adult_tree_wgs_1</strain>
        <tissue evidence="4">Leaves</tissue>
    </source>
</reference>
<evidence type="ECO:0000313" key="5">
    <source>
        <dbReference type="Proteomes" id="UP000626092"/>
    </source>
</evidence>
<dbReference type="EMBL" id="WJXA01000009">
    <property type="protein sequence ID" value="KAF7131526.1"/>
    <property type="molecule type" value="Genomic_DNA"/>
</dbReference>
<evidence type="ECO:0000256" key="2">
    <source>
        <dbReference type="RuleBase" id="RU003616"/>
    </source>
</evidence>
<dbReference type="Pfam" id="PF00011">
    <property type="entry name" value="HSP20"/>
    <property type="match status" value="1"/>
</dbReference>
<accession>A0A834GGP4</accession>
<evidence type="ECO:0000259" key="3">
    <source>
        <dbReference type="PROSITE" id="PS01031"/>
    </source>
</evidence>
<evidence type="ECO:0000256" key="1">
    <source>
        <dbReference type="PROSITE-ProRule" id="PRU00285"/>
    </source>
</evidence>
<proteinExistence type="inferred from homology"/>
<dbReference type="PANTHER" id="PTHR46991:SF7">
    <property type="entry name" value="HEAT SHOCK 22 KDA PROTEIN, MITOCHONDRIAL-LIKE"/>
    <property type="match status" value="1"/>
</dbReference>
<dbReference type="Gene3D" id="2.60.40.790">
    <property type="match status" value="1"/>
</dbReference>
<gene>
    <name evidence="4" type="ORF">RHSIM_Rhsim09G0039000</name>
</gene>
<dbReference type="OrthoDB" id="1431247at2759"/>
<dbReference type="PROSITE" id="PS01031">
    <property type="entry name" value="SHSP"/>
    <property type="match status" value="1"/>
</dbReference>
<dbReference type="InterPro" id="IPR002068">
    <property type="entry name" value="A-crystallin/Hsp20_dom"/>
</dbReference>
<dbReference type="SUPFAM" id="SSF49764">
    <property type="entry name" value="HSP20-like chaperones"/>
    <property type="match status" value="1"/>
</dbReference>
<evidence type="ECO:0000313" key="4">
    <source>
        <dbReference type="EMBL" id="KAF7131526.1"/>
    </source>
</evidence>
<sequence>MASLMNAIRRATTTSTLFTKFNCVINHYHHPNNNRLAMAAAACLSSSRLPLRRPLSSTTSTTMYEENCTITAHGGSFTRCDEFPIRRGTCDQYMENPFQVSGPQGAYEVKKLEEGLFVRMEMPGIQKEDLKLRVEYGNVFVSGEGRRESEHEDSGRSYSANIELSSSSFEPRNITAKLKNGVLRMLIPLAKNSESASGSSEIKCS</sequence>
<keyword evidence="5" id="KW-1185">Reference proteome</keyword>
<dbReference type="Proteomes" id="UP000626092">
    <property type="component" value="Unassembled WGS sequence"/>
</dbReference>
<dbReference type="CDD" id="cd00298">
    <property type="entry name" value="ACD_sHsps_p23-like"/>
    <property type="match status" value="1"/>
</dbReference>
<protein>
    <recommendedName>
        <fullName evidence="3">SHSP domain-containing protein</fullName>
    </recommendedName>
</protein>
<dbReference type="PANTHER" id="PTHR46991">
    <property type="entry name" value="23.5 KDA HEAT SHOCK PROTEIN, MITOCHONDRIAL"/>
    <property type="match status" value="1"/>
</dbReference>
<dbReference type="InterPro" id="IPR008978">
    <property type="entry name" value="HSP20-like_chaperone"/>
</dbReference>
<name>A0A834GGP4_RHOSS</name>
<comment type="similarity">
    <text evidence="1 2">Belongs to the small heat shock protein (HSP20) family.</text>
</comment>
<dbReference type="InterPro" id="IPR044656">
    <property type="entry name" value="HSP14.7/HSP23.5/HSP23.6-like"/>
</dbReference>
<organism evidence="4 5">
    <name type="scientific">Rhododendron simsii</name>
    <name type="common">Sims's rhododendron</name>
    <dbReference type="NCBI Taxonomy" id="118357"/>
    <lineage>
        <taxon>Eukaryota</taxon>
        <taxon>Viridiplantae</taxon>
        <taxon>Streptophyta</taxon>
        <taxon>Embryophyta</taxon>
        <taxon>Tracheophyta</taxon>
        <taxon>Spermatophyta</taxon>
        <taxon>Magnoliopsida</taxon>
        <taxon>eudicotyledons</taxon>
        <taxon>Gunneridae</taxon>
        <taxon>Pentapetalae</taxon>
        <taxon>asterids</taxon>
        <taxon>Ericales</taxon>
        <taxon>Ericaceae</taxon>
        <taxon>Ericoideae</taxon>
        <taxon>Rhodoreae</taxon>
        <taxon>Rhododendron</taxon>
    </lineage>
</organism>
<comment type="caution">
    <text evidence="4">The sequence shown here is derived from an EMBL/GenBank/DDBJ whole genome shotgun (WGS) entry which is preliminary data.</text>
</comment>
<feature type="domain" description="SHSP" evidence="3">
    <location>
        <begin position="98"/>
        <end position="205"/>
    </location>
</feature>
<dbReference type="AlphaFoldDB" id="A0A834GGP4"/>